<proteinExistence type="predicted"/>
<dbReference type="RefSeq" id="WP_379563504.1">
    <property type="nucleotide sequence ID" value="NZ_JBHUMX010000041.1"/>
</dbReference>
<feature type="transmembrane region" description="Helical" evidence="1">
    <location>
        <begin position="37"/>
        <end position="62"/>
    </location>
</feature>
<comment type="caution">
    <text evidence="2">The sequence shown here is derived from an EMBL/GenBank/DDBJ whole genome shotgun (WGS) entry which is preliminary data.</text>
</comment>
<keyword evidence="3" id="KW-1185">Reference proteome</keyword>
<dbReference type="Proteomes" id="UP001597451">
    <property type="component" value="Unassembled WGS sequence"/>
</dbReference>
<keyword evidence="1" id="KW-0812">Transmembrane</keyword>
<keyword evidence="1" id="KW-1133">Transmembrane helix</keyword>
<evidence type="ECO:0000313" key="2">
    <source>
        <dbReference type="EMBL" id="MFD2630361.1"/>
    </source>
</evidence>
<evidence type="ECO:0000313" key="3">
    <source>
        <dbReference type="Proteomes" id="UP001597451"/>
    </source>
</evidence>
<reference evidence="3" key="1">
    <citation type="journal article" date="2019" name="Int. J. Syst. Evol. Microbiol.">
        <title>The Global Catalogue of Microorganisms (GCM) 10K type strain sequencing project: providing services to taxonomists for standard genome sequencing and annotation.</title>
        <authorList>
            <consortium name="The Broad Institute Genomics Platform"/>
            <consortium name="The Broad Institute Genome Sequencing Center for Infectious Disease"/>
            <person name="Wu L."/>
            <person name="Ma J."/>
        </authorList>
    </citation>
    <scope>NUCLEOTIDE SEQUENCE [LARGE SCALE GENOMIC DNA]</scope>
    <source>
        <strain evidence="3">TISTR 1858</strain>
    </source>
</reference>
<gene>
    <name evidence="2" type="ORF">ACFSUN_16360</name>
</gene>
<organism evidence="2 3">
    <name type="scientific">Oceanobacillus kapialis</name>
    <dbReference type="NCBI Taxonomy" id="481353"/>
    <lineage>
        <taxon>Bacteria</taxon>
        <taxon>Bacillati</taxon>
        <taxon>Bacillota</taxon>
        <taxon>Bacilli</taxon>
        <taxon>Bacillales</taxon>
        <taxon>Bacillaceae</taxon>
        <taxon>Oceanobacillus</taxon>
    </lineage>
</organism>
<dbReference type="Pfam" id="PF26135">
    <property type="entry name" value="YuzI"/>
    <property type="match status" value="1"/>
</dbReference>
<evidence type="ECO:0000256" key="1">
    <source>
        <dbReference type="SAM" id="Phobius"/>
    </source>
</evidence>
<name>A0ABW5Q4S8_9BACI</name>
<feature type="transmembrane region" description="Helical" evidence="1">
    <location>
        <begin position="5"/>
        <end position="25"/>
    </location>
</feature>
<sequence>MGYIFVFLIGFGLSVTGGVTIIAYLNFLPAGITWVEYFIFIAGRVECYFLPLGIVIMGLAVFSYPNNR</sequence>
<dbReference type="InterPro" id="IPR058887">
    <property type="entry name" value="YuzI-like"/>
</dbReference>
<protein>
    <submittedName>
        <fullName evidence="2">Uncharacterized protein</fullName>
    </submittedName>
</protein>
<accession>A0ABW5Q4S8</accession>
<keyword evidence="1" id="KW-0472">Membrane</keyword>
<dbReference type="EMBL" id="JBHUMX010000041">
    <property type="protein sequence ID" value="MFD2630361.1"/>
    <property type="molecule type" value="Genomic_DNA"/>
</dbReference>